<evidence type="ECO:0000256" key="8">
    <source>
        <dbReference type="PROSITE-ProRule" id="PRU01360"/>
    </source>
</evidence>
<keyword evidence="4 8" id="KW-0812">Transmembrane</keyword>
<evidence type="ECO:0000313" key="15">
    <source>
        <dbReference type="Proteomes" id="UP000306808"/>
    </source>
</evidence>
<comment type="caution">
    <text evidence="14">The sequence shown here is derived from an EMBL/GenBank/DDBJ whole genome shotgun (WGS) entry which is preliminary data.</text>
</comment>
<dbReference type="InterPro" id="IPR036942">
    <property type="entry name" value="Beta-barrel_TonB_sf"/>
</dbReference>
<feature type="region of interest" description="Disordered" evidence="10">
    <location>
        <begin position="32"/>
        <end position="52"/>
    </location>
</feature>
<dbReference type="Gene3D" id="2.170.130.10">
    <property type="entry name" value="TonB-dependent receptor, plug domain"/>
    <property type="match status" value="1"/>
</dbReference>
<evidence type="ECO:0000256" key="9">
    <source>
        <dbReference type="RuleBase" id="RU003357"/>
    </source>
</evidence>
<dbReference type="AlphaFoldDB" id="A0A4V5MML8"/>
<organism evidence="14 15">
    <name type="scientific">Sphingobacterium olei</name>
    <dbReference type="NCBI Taxonomy" id="2571155"/>
    <lineage>
        <taxon>Bacteria</taxon>
        <taxon>Pseudomonadati</taxon>
        <taxon>Bacteroidota</taxon>
        <taxon>Sphingobacteriia</taxon>
        <taxon>Sphingobacteriales</taxon>
        <taxon>Sphingobacteriaceae</taxon>
        <taxon>Sphingobacterium</taxon>
    </lineage>
</organism>
<comment type="similarity">
    <text evidence="8 9">Belongs to the TonB-dependent receptor family.</text>
</comment>
<dbReference type="RefSeq" id="WP_136901086.1">
    <property type="nucleotide sequence ID" value="NZ_SUME01000003.1"/>
</dbReference>
<dbReference type="InterPro" id="IPR012910">
    <property type="entry name" value="Plug_dom"/>
</dbReference>
<dbReference type="Proteomes" id="UP000306808">
    <property type="component" value="Unassembled WGS sequence"/>
</dbReference>
<dbReference type="SUPFAM" id="SSF56935">
    <property type="entry name" value="Porins"/>
    <property type="match status" value="1"/>
</dbReference>
<dbReference type="EMBL" id="SUME01000003">
    <property type="protein sequence ID" value="TJZ61438.1"/>
    <property type="molecule type" value="Genomic_DNA"/>
</dbReference>
<dbReference type="PANTHER" id="PTHR40980">
    <property type="entry name" value="PLUG DOMAIN-CONTAINING PROTEIN"/>
    <property type="match status" value="1"/>
</dbReference>
<keyword evidence="6 8" id="KW-0472">Membrane</keyword>
<dbReference type="Pfam" id="PF00593">
    <property type="entry name" value="TonB_dep_Rec_b-barrel"/>
    <property type="match status" value="1"/>
</dbReference>
<keyword evidence="3 8" id="KW-1134">Transmembrane beta strand</keyword>
<dbReference type="OrthoDB" id="9768470at2"/>
<dbReference type="GO" id="GO:0009279">
    <property type="term" value="C:cell outer membrane"/>
    <property type="evidence" value="ECO:0007669"/>
    <property type="project" value="UniProtKB-SubCell"/>
</dbReference>
<evidence type="ECO:0000313" key="14">
    <source>
        <dbReference type="EMBL" id="TJZ61438.1"/>
    </source>
</evidence>
<dbReference type="Pfam" id="PF13715">
    <property type="entry name" value="CarbopepD_reg_2"/>
    <property type="match status" value="1"/>
</dbReference>
<name>A0A4V5MML8_9SPHI</name>
<feature type="signal peptide" evidence="11">
    <location>
        <begin position="1"/>
        <end position="25"/>
    </location>
</feature>
<keyword evidence="15" id="KW-1185">Reference proteome</keyword>
<reference evidence="14 15" key="1">
    <citation type="submission" date="2019-04" db="EMBL/GenBank/DDBJ databases">
        <title>Sphingobacterium olei sp. nov., isolated from oil-contaminated soil.</title>
        <authorList>
            <person name="Liu B."/>
        </authorList>
    </citation>
    <scope>NUCLEOTIDE SEQUENCE [LARGE SCALE GENOMIC DNA]</scope>
    <source>
        <strain evidence="14 15">HAL-9</strain>
    </source>
</reference>
<dbReference type="InterPro" id="IPR037066">
    <property type="entry name" value="Plug_dom_sf"/>
</dbReference>
<dbReference type="SUPFAM" id="SSF49464">
    <property type="entry name" value="Carboxypeptidase regulatory domain-like"/>
    <property type="match status" value="1"/>
</dbReference>
<evidence type="ECO:0000256" key="5">
    <source>
        <dbReference type="ARBA" id="ARBA00023077"/>
    </source>
</evidence>
<evidence type="ECO:0000256" key="7">
    <source>
        <dbReference type="ARBA" id="ARBA00023237"/>
    </source>
</evidence>
<evidence type="ECO:0000256" key="2">
    <source>
        <dbReference type="ARBA" id="ARBA00022448"/>
    </source>
</evidence>
<keyword evidence="5 9" id="KW-0798">TonB box</keyword>
<dbReference type="InterPro" id="IPR039426">
    <property type="entry name" value="TonB-dep_rcpt-like"/>
</dbReference>
<dbReference type="InterPro" id="IPR008969">
    <property type="entry name" value="CarboxyPept-like_regulatory"/>
</dbReference>
<accession>A0A4V5MML8</accession>
<evidence type="ECO:0000256" key="11">
    <source>
        <dbReference type="SAM" id="SignalP"/>
    </source>
</evidence>
<protein>
    <submittedName>
        <fullName evidence="14">TonB-dependent receptor</fullName>
    </submittedName>
</protein>
<comment type="subcellular location">
    <subcellularLocation>
        <location evidence="1 8">Cell outer membrane</location>
        <topology evidence="1 8">Multi-pass membrane protein</topology>
    </subcellularLocation>
</comment>
<dbReference type="InterPro" id="IPR000531">
    <property type="entry name" value="Beta-barrel_TonB"/>
</dbReference>
<keyword evidence="7 8" id="KW-0998">Cell outer membrane</keyword>
<keyword evidence="2 8" id="KW-0813">Transport</keyword>
<feature type="domain" description="TonB-dependent receptor plug" evidence="13">
    <location>
        <begin position="181"/>
        <end position="277"/>
    </location>
</feature>
<evidence type="ECO:0000256" key="1">
    <source>
        <dbReference type="ARBA" id="ARBA00004571"/>
    </source>
</evidence>
<evidence type="ECO:0000256" key="3">
    <source>
        <dbReference type="ARBA" id="ARBA00022452"/>
    </source>
</evidence>
<dbReference type="PANTHER" id="PTHR40980:SF5">
    <property type="entry name" value="TONB-DEPENDENT RECEPTOR"/>
    <property type="match status" value="1"/>
</dbReference>
<evidence type="ECO:0000259" key="13">
    <source>
        <dbReference type="Pfam" id="PF07715"/>
    </source>
</evidence>
<feature type="chain" id="PRO_5020909724" evidence="11">
    <location>
        <begin position="26"/>
        <end position="953"/>
    </location>
</feature>
<keyword evidence="11" id="KW-0732">Signal</keyword>
<feature type="domain" description="TonB-dependent receptor-like beta-barrel" evidence="12">
    <location>
        <begin position="462"/>
        <end position="918"/>
    </location>
</feature>
<evidence type="ECO:0000259" key="12">
    <source>
        <dbReference type="Pfam" id="PF00593"/>
    </source>
</evidence>
<dbReference type="Gene3D" id="2.60.40.1120">
    <property type="entry name" value="Carboxypeptidase-like, regulatory domain"/>
    <property type="match status" value="1"/>
</dbReference>
<gene>
    <name evidence="14" type="ORF">FAZ15_09600</name>
</gene>
<keyword evidence="14" id="KW-0675">Receptor</keyword>
<evidence type="ECO:0000256" key="6">
    <source>
        <dbReference type="ARBA" id="ARBA00023136"/>
    </source>
</evidence>
<sequence>MKLNLNIKRASLLLLGVIVCSVVSAQKVDPKGNVLSKDSNKQDTTKTLNAQQKNSASIADGVSASGSTLGIRGRIIDVETMQPISGVSVSLADNSKATSTNENGEFIIPVNKKGIYEVVSSYLGYNKEVTPVVLADKNWENISVVLVNESSTLDEVVVTRRRVQASEIALLEERKNSNLFVEKIGAQELSRKGVGDAAAAVSKISGVSRQEGSNQIYVRGLGDRYNSSSLNGMPIPSSNPSEKNLPLDLFSTDIIDFVSVDKVHNATLSGDFGGAGVDIVTKNYTGDKLVEISLGSGVNTNAIAQSGNFLLQRGPGYFGHMKSDLASNPTQSYFFQNGLNQTKKTPVPSNFGIRVGNSYRFGSEGRFGFFATANFANGFEYREGINQNVSAQAELIKSFNQKRSSYKTNSTGLLGLNFSPNSKNRINYNLVYINSSNQFYDEFSGYMVDLNEDGMGLLQRSTFDQNRLIINQLLGDHKISDRFDVKWGAAYNSVEGNMPDRVQTILGFNEAETGFEVRYNDPTNNHRYYHKLNEGEFVANLLGSYLMDEDGRGKLSVGYQGRFKRRDFEAIQLNLNIASEHRFSTLIDPYNRDAFYNAENYSNGFFTIQSFAGDAPMTYEGKQDIHAAFANVDYKLSEKLVAVLGLRYERIGQLISWYTNRGPGESDFNRNGYLPSLSLKYEVSPKQNLRLAASKTYTLPQFKERARFVYEEVTEQEIGNPYLYPSQNYNLDLKWELFPTSAELLSVGAFGKYIQDPINRITLASSDNLLSYVNVGDLGYVYGLELEIRKNIIDFGTNRGRFSTGVNTSVMKTHQDLDSEKVNRESNNTISIYTTDNTSNFTGASNFLVNADLSFQKNFSKGGDFTATVVYNYFSDKLYSIGSNGRGNLVDKGISTLDAVFKTKLNNRFGIDLTARNLLNPSFERDQQNPIGDVTILSYRKGAMFNLGLNYKF</sequence>
<dbReference type="Pfam" id="PF07715">
    <property type="entry name" value="Plug"/>
    <property type="match status" value="1"/>
</dbReference>
<evidence type="ECO:0000256" key="10">
    <source>
        <dbReference type="SAM" id="MobiDB-lite"/>
    </source>
</evidence>
<evidence type="ECO:0000256" key="4">
    <source>
        <dbReference type="ARBA" id="ARBA00022692"/>
    </source>
</evidence>
<dbReference type="PROSITE" id="PS52016">
    <property type="entry name" value="TONB_DEPENDENT_REC_3"/>
    <property type="match status" value="1"/>
</dbReference>
<dbReference type="Gene3D" id="2.40.170.20">
    <property type="entry name" value="TonB-dependent receptor, beta-barrel domain"/>
    <property type="match status" value="1"/>
</dbReference>
<proteinExistence type="inferred from homology"/>